<gene>
    <name evidence="1" type="ORF">CTEN210_12782</name>
</gene>
<accession>A0AAD3D1W0</accession>
<comment type="caution">
    <text evidence="1">The sequence shown here is derived from an EMBL/GenBank/DDBJ whole genome shotgun (WGS) entry which is preliminary data.</text>
</comment>
<keyword evidence="2" id="KW-1185">Reference proteome</keyword>
<dbReference type="AlphaFoldDB" id="A0AAD3D1W0"/>
<dbReference type="Proteomes" id="UP001054902">
    <property type="component" value="Unassembled WGS sequence"/>
</dbReference>
<reference evidence="1 2" key="1">
    <citation type="journal article" date="2021" name="Sci. Rep.">
        <title>The genome of the diatom Chaetoceros tenuissimus carries an ancient integrated fragment of an extant virus.</title>
        <authorList>
            <person name="Hongo Y."/>
            <person name="Kimura K."/>
            <person name="Takaki Y."/>
            <person name="Yoshida Y."/>
            <person name="Baba S."/>
            <person name="Kobayashi G."/>
            <person name="Nagasaki K."/>
            <person name="Hano T."/>
            <person name="Tomaru Y."/>
        </authorList>
    </citation>
    <scope>NUCLEOTIDE SEQUENCE [LARGE SCALE GENOMIC DNA]</scope>
    <source>
        <strain evidence="1 2">NIES-3715</strain>
    </source>
</reference>
<organism evidence="1 2">
    <name type="scientific">Chaetoceros tenuissimus</name>
    <dbReference type="NCBI Taxonomy" id="426638"/>
    <lineage>
        <taxon>Eukaryota</taxon>
        <taxon>Sar</taxon>
        <taxon>Stramenopiles</taxon>
        <taxon>Ochrophyta</taxon>
        <taxon>Bacillariophyta</taxon>
        <taxon>Coscinodiscophyceae</taxon>
        <taxon>Chaetocerotophycidae</taxon>
        <taxon>Chaetocerotales</taxon>
        <taxon>Chaetocerotaceae</taxon>
        <taxon>Chaetoceros</taxon>
    </lineage>
</organism>
<proteinExistence type="predicted"/>
<name>A0AAD3D1W0_9STRA</name>
<evidence type="ECO:0000313" key="2">
    <source>
        <dbReference type="Proteomes" id="UP001054902"/>
    </source>
</evidence>
<protein>
    <submittedName>
        <fullName evidence="1">Uncharacterized protein</fullName>
    </submittedName>
</protein>
<evidence type="ECO:0000313" key="1">
    <source>
        <dbReference type="EMBL" id="GFH56306.1"/>
    </source>
</evidence>
<sequence>MYKLKGISRRAIIASLALFGLFAIFGTDDTYGNVPMRNLEENKALGVCHGWCLPHPDPWDMKCTFKNCVGCSKCAELEEEKKEEEENNQQVSSAKYCDGWCHPHSDPWDMKCTFKRCNGCGQCLEQEEDKPLEKEEIENQEVSENNCDDWCFSETNPFEWHAKCTFRRCNGCSQCFEEEKKDETLSQLDGTDSNPIIVVEEEQQEEEQQEKDNEQPPRRECQSWCLPHPDPWDMKCTFKHCDGCDKCLEEKPADLSNPDQNRFVGWGTDLERYLMTHL</sequence>
<dbReference type="EMBL" id="BLLK01000051">
    <property type="protein sequence ID" value="GFH56306.1"/>
    <property type="molecule type" value="Genomic_DNA"/>
</dbReference>